<reference evidence="2" key="1">
    <citation type="submission" date="2023-07" db="EMBL/GenBank/DDBJ databases">
        <authorList>
            <person name="Pelsma A.J. K."/>
        </authorList>
    </citation>
    <scope>NUCLEOTIDE SEQUENCE</scope>
</reference>
<dbReference type="GO" id="GO:0016747">
    <property type="term" value="F:acyltransferase activity, transferring groups other than amino-acyl groups"/>
    <property type="evidence" value="ECO:0007669"/>
    <property type="project" value="InterPro"/>
</dbReference>
<protein>
    <recommendedName>
        <fullName evidence="1">N-acetyltransferase domain-containing protein</fullName>
    </recommendedName>
</protein>
<name>A0AA48M3H4_9ZZZZ</name>
<feature type="domain" description="N-acetyltransferase" evidence="1">
    <location>
        <begin position="165"/>
        <end position="319"/>
    </location>
</feature>
<accession>A0AA48M3H4</accession>
<gene>
    <name evidence="2" type="ORF">AMST5_03221</name>
</gene>
<dbReference type="AlphaFoldDB" id="A0AA48M3H4"/>
<evidence type="ECO:0000259" key="1">
    <source>
        <dbReference type="PROSITE" id="PS51186"/>
    </source>
</evidence>
<dbReference type="Gene3D" id="3.40.630.30">
    <property type="match status" value="1"/>
</dbReference>
<proteinExistence type="predicted"/>
<sequence length="493" mass="53978">MISKTSGPLMIAQETSRLREKRLRPSEVRLTLGLERGELVRGFVREAALLEGARPVIAGLIADDTFQAWLVLSAHASGRETADVIVTSSARDVRCSIHVKGHDRFSSLIDTVSDFLRRDAGLSIREWGIDGWELSFHRRIAAEIEIADLSKGENSVTSTPATDSVSIDVPRREDAPGIARCFLEVYGRNYVHTEVFSPQRYWSKVDAGELIPVLARNERGEVVGHVALEREPGSSIAERGEAVVLSAYRGRHLLEKMTERLSQEANRVGLIGIFAVPVTIHTFSQRNDERAGMPVCAALLGYAPEGSHPKGETYPTTGQRQSNLITFRFLTQPSERAIHAPDAYREIMLQIYARLGVKVATCARQSLAVAESKTGISIDHRAYGKIHFAQIGANVGIELRQAVRDVLGLGARAVQLSALVSDPGLPLLAEEARSQGFFFCGVGPAFCDGEDILMLQFLVDPLDVSKLQLYADPAKELVSFIEKDRAGRSIGSA</sequence>
<dbReference type="InterPro" id="IPR016181">
    <property type="entry name" value="Acyl_CoA_acyltransferase"/>
</dbReference>
<dbReference type="SUPFAM" id="SSF55729">
    <property type="entry name" value="Acyl-CoA N-acyltransferases (Nat)"/>
    <property type="match status" value="1"/>
</dbReference>
<dbReference type="PROSITE" id="PS51186">
    <property type="entry name" value="GNAT"/>
    <property type="match status" value="1"/>
</dbReference>
<evidence type="ECO:0000313" key="2">
    <source>
        <dbReference type="EMBL" id="CAJ0881169.1"/>
    </source>
</evidence>
<organism evidence="2">
    <name type="scientific">freshwater sediment metagenome</name>
    <dbReference type="NCBI Taxonomy" id="556182"/>
    <lineage>
        <taxon>unclassified sequences</taxon>
        <taxon>metagenomes</taxon>
        <taxon>ecological metagenomes</taxon>
    </lineage>
</organism>
<dbReference type="EMBL" id="OY288114">
    <property type="protein sequence ID" value="CAJ0881169.1"/>
    <property type="molecule type" value="Genomic_DNA"/>
</dbReference>
<dbReference type="InterPro" id="IPR000182">
    <property type="entry name" value="GNAT_dom"/>
</dbReference>